<sequence length="44" mass="5155">MKCPRCGKHLTMRRLKLDRKWTDGTYIILKTYSCTCGYKKGQAT</sequence>
<gene>
    <name evidence="1" type="ORF">LCGC14_0849530</name>
</gene>
<protein>
    <recommendedName>
        <fullName evidence="2">Zinc finger Ogr/Delta-type domain-containing protein</fullName>
    </recommendedName>
</protein>
<dbReference type="EMBL" id="LAZR01002526">
    <property type="protein sequence ID" value="KKN28900.1"/>
    <property type="molecule type" value="Genomic_DNA"/>
</dbReference>
<dbReference type="AlphaFoldDB" id="A0A0F9PAR2"/>
<name>A0A0F9PAR2_9ZZZZ</name>
<organism evidence="1">
    <name type="scientific">marine sediment metagenome</name>
    <dbReference type="NCBI Taxonomy" id="412755"/>
    <lineage>
        <taxon>unclassified sequences</taxon>
        <taxon>metagenomes</taxon>
        <taxon>ecological metagenomes</taxon>
    </lineage>
</organism>
<evidence type="ECO:0008006" key="2">
    <source>
        <dbReference type="Google" id="ProtNLM"/>
    </source>
</evidence>
<reference evidence="1" key="1">
    <citation type="journal article" date="2015" name="Nature">
        <title>Complex archaea that bridge the gap between prokaryotes and eukaryotes.</title>
        <authorList>
            <person name="Spang A."/>
            <person name="Saw J.H."/>
            <person name="Jorgensen S.L."/>
            <person name="Zaremba-Niedzwiedzka K."/>
            <person name="Martijn J."/>
            <person name="Lind A.E."/>
            <person name="van Eijk R."/>
            <person name="Schleper C."/>
            <person name="Guy L."/>
            <person name="Ettema T.J."/>
        </authorList>
    </citation>
    <scope>NUCLEOTIDE SEQUENCE</scope>
</reference>
<comment type="caution">
    <text evidence="1">The sequence shown here is derived from an EMBL/GenBank/DDBJ whole genome shotgun (WGS) entry which is preliminary data.</text>
</comment>
<proteinExistence type="predicted"/>
<accession>A0A0F9PAR2</accession>
<evidence type="ECO:0000313" key="1">
    <source>
        <dbReference type="EMBL" id="KKN28900.1"/>
    </source>
</evidence>